<comment type="caution">
    <text evidence="1">The sequence shown here is derived from an EMBL/GenBank/DDBJ whole genome shotgun (WGS) entry which is preliminary data.</text>
</comment>
<organism evidence="1 2">
    <name type="scientific">Camellia lanceoleosa</name>
    <dbReference type="NCBI Taxonomy" id="1840588"/>
    <lineage>
        <taxon>Eukaryota</taxon>
        <taxon>Viridiplantae</taxon>
        <taxon>Streptophyta</taxon>
        <taxon>Embryophyta</taxon>
        <taxon>Tracheophyta</taxon>
        <taxon>Spermatophyta</taxon>
        <taxon>Magnoliopsida</taxon>
        <taxon>eudicotyledons</taxon>
        <taxon>Gunneridae</taxon>
        <taxon>Pentapetalae</taxon>
        <taxon>asterids</taxon>
        <taxon>Ericales</taxon>
        <taxon>Theaceae</taxon>
        <taxon>Camellia</taxon>
    </lineage>
</organism>
<keyword evidence="2" id="KW-1185">Reference proteome</keyword>
<dbReference type="EMBL" id="CM045765">
    <property type="protein sequence ID" value="KAI8000487.1"/>
    <property type="molecule type" value="Genomic_DNA"/>
</dbReference>
<evidence type="ECO:0000313" key="2">
    <source>
        <dbReference type="Proteomes" id="UP001060215"/>
    </source>
</evidence>
<accession>A0ACC0GJ38</accession>
<proteinExistence type="predicted"/>
<gene>
    <name evidence="1" type="ORF">LOK49_LG09G02718</name>
</gene>
<dbReference type="Proteomes" id="UP001060215">
    <property type="component" value="Chromosome 8"/>
</dbReference>
<name>A0ACC0GJ38_9ERIC</name>
<evidence type="ECO:0000313" key="1">
    <source>
        <dbReference type="EMBL" id="KAI8000487.1"/>
    </source>
</evidence>
<protein>
    <submittedName>
        <fullName evidence="1">Uncharacterized protein</fullName>
    </submittedName>
</protein>
<reference evidence="1 2" key="1">
    <citation type="journal article" date="2022" name="Plant J.">
        <title>Chromosome-level genome of Camellia lanceoleosa provides a valuable resource for understanding genome evolution and self-incompatibility.</title>
        <authorList>
            <person name="Gong W."/>
            <person name="Xiao S."/>
            <person name="Wang L."/>
            <person name="Liao Z."/>
            <person name="Chang Y."/>
            <person name="Mo W."/>
            <person name="Hu G."/>
            <person name="Li W."/>
            <person name="Zhao G."/>
            <person name="Zhu H."/>
            <person name="Hu X."/>
            <person name="Ji K."/>
            <person name="Xiang X."/>
            <person name="Song Q."/>
            <person name="Yuan D."/>
            <person name="Jin S."/>
            <person name="Zhang L."/>
        </authorList>
    </citation>
    <scope>NUCLEOTIDE SEQUENCE [LARGE SCALE GENOMIC DNA]</scope>
    <source>
        <strain evidence="1">SQ_2022a</strain>
    </source>
</reference>
<sequence>MNSSTSISLYPPSLSLTLLLLFILLLMIPTTTVTVTATGDGSERHGSNNLKSNTMEVTPIGRKPPRQTWREPGFNEHEVPSGPNPISNRLSLTK</sequence>